<evidence type="ECO:0000256" key="3">
    <source>
        <dbReference type="SAM" id="MobiDB-lite"/>
    </source>
</evidence>
<feature type="region of interest" description="Disordered" evidence="3">
    <location>
        <begin position="1"/>
        <end position="21"/>
    </location>
</feature>
<dbReference type="InterPro" id="IPR056884">
    <property type="entry name" value="NPHP3-like_N"/>
</dbReference>
<sequence>MDRLRKKSIGTTPNSASYQNPNDKMIVRQQTTVADNSIPLMETTERNIMNASSRKRWHRRLSLQSSFSNLLPRGWKSSRETVDASIELTGTVLSIVKDVGEMLNGVPYVKSLSGVILQIIVIRQELVLNKKRCREIIDKILRMVKAIYERLRIVAESKQYEKLAGLKEQLNEHERELTHVYNALDRYRSRSRLQRLANRGLDELNEHDRRLDELNTKLILDILIRIATEQASKDTDMNAHAQDLLESHVARSAFHNSAARTNPPRCYAKTREAIRQKVYEWIIQTENRKEWILWLNGAAGAGKTAIMQSIAEQCVDEVIAIATFFFSRDDPIRNTTARLIPTLVYQLIQTIPQTRSHVIEAINRNPLIFDQSLESQLKNLVIQPLLYVPKLQRLFAIIIDGLDECGDQKSELIKLFGDISHDRKVPVAFLVASRRDPEIEMSFNADEVSGILQKVPLDSSDIEQTSSDIRLYLRDKFLDIKKSHINREFIPEDWPSLTAVDDIVKKSSGQFIFASVVVNYVSSPRSDPITQLDIVRHVRTADSSSYNPFVQLDALYQQIFSQVAALDKALDIIAFVLLAKEWINMTIIADVFHFAPGELAIALIDLTSVIEYRQGSNAHSKFRFLHQSLPEFLQDCERSKEYYIDLRKYRTKLLCKFLQQTPPPSDLSSTDPNSDYASEAKESRRIAIIYILLLEAEPSDQLHRAFMNFSCFFYKFTTHSVLYTVGILKRLKHLFTDEGQAYRHAWTYSLKNIRSPGPRVAATTFIMIQIC</sequence>
<dbReference type="PANTHER" id="PTHR10039:SF17">
    <property type="entry name" value="FUNGAL STAND N-TERMINAL GOODBYE DOMAIN-CONTAINING PROTEIN-RELATED"/>
    <property type="match status" value="1"/>
</dbReference>
<dbReference type="OrthoDB" id="431454at2759"/>
<dbReference type="SUPFAM" id="SSF52540">
    <property type="entry name" value="P-loop containing nucleoside triphosphate hydrolases"/>
    <property type="match status" value="1"/>
</dbReference>
<protein>
    <recommendedName>
        <fullName evidence="4">Nephrocystin 3-like N-terminal domain-containing protein</fullName>
    </recommendedName>
</protein>
<evidence type="ECO:0000256" key="2">
    <source>
        <dbReference type="SAM" id="Coils"/>
    </source>
</evidence>
<feature type="domain" description="Nephrocystin 3-like N-terminal" evidence="4">
    <location>
        <begin position="280"/>
        <end position="434"/>
    </location>
</feature>
<dbReference type="AlphaFoldDB" id="A0A9P5YY92"/>
<dbReference type="PANTHER" id="PTHR10039">
    <property type="entry name" value="AMELOGENIN"/>
    <property type="match status" value="1"/>
</dbReference>
<gene>
    <name evidence="5" type="ORF">BDN70DRAFT_74567</name>
</gene>
<comment type="caution">
    <text evidence="5">The sequence shown here is derived from an EMBL/GenBank/DDBJ whole genome shotgun (WGS) entry which is preliminary data.</text>
</comment>
<feature type="compositionally biased region" description="Polar residues" evidence="3">
    <location>
        <begin position="9"/>
        <end position="21"/>
    </location>
</feature>
<dbReference type="CDD" id="cd21037">
    <property type="entry name" value="MLKL_NTD"/>
    <property type="match status" value="1"/>
</dbReference>
<evidence type="ECO:0000256" key="1">
    <source>
        <dbReference type="ARBA" id="ARBA00022737"/>
    </source>
</evidence>
<dbReference type="EMBL" id="MU155245">
    <property type="protein sequence ID" value="KAF9477978.1"/>
    <property type="molecule type" value="Genomic_DNA"/>
</dbReference>
<dbReference type="Pfam" id="PF24883">
    <property type="entry name" value="NPHP3_N"/>
    <property type="match status" value="1"/>
</dbReference>
<dbReference type="InterPro" id="IPR027417">
    <property type="entry name" value="P-loop_NTPase"/>
</dbReference>
<feature type="coiled-coil region" evidence="2">
    <location>
        <begin position="156"/>
        <end position="217"/>
    </location>
</feature>
<dbReference type="Gene3D" id="3.40.50.300">
    <property type="entry name" value="P-loop containing nucleotide triphosphate hydrolases"/>
    <property type="match status" value="1"/>
</dbReference>
<organism evidence="5 6">
    <name type="scientific">Pholiota conissans</name>
    <dbReference type="NCBI Taxonomy" id="109636"/>
    <lineage>
        <taxon>Eukaryota</taxon>
        <taxon>Fungi</taxon>
        <taxon>Dikarya</taxon>
        <taxon>Basidiomycota</taxon>
        <taxon>Agaricomycotina</taxon>
        <taxon>Agaricomycetes</taxon>
        <taxon>Agaricomycetidae</taxon>
        <taxon>Agaricales</taxon>
        <taxon>Agaricineae</taxon>
        <taxon>Strophariaceae</taxon>
        <taxon>Pholiota</taxon>
    </lineage>
</organism>
<keyword evidence="6" id="KW-1185">Reference proteome</keyword>
<dbReference type="InterPro" id="IPR059179">
    <property type="entry name" value="MLKL-like_MCAfunc"/>
</dbReference>
<evidence type="ECO:0000313" key="6">
    <source>
        <dbReference type="Proteomes" id="UP000807469"/>
    </source>
</evidence>
<keyword evidence="2" id="KW-0175">Coiled coil</keyword>
<keyword evidence="1" id="KW-0677">Repeat</keyword>
<evidence type="ECO:0000313" key="5">
    <source>
        <dbReference type="EMBL" id="KAF9477978.1"/>
    </source>
</evidence>
<reference evidence="5" key="1">
    <citation type="submission" date="2020-11" db="EMBL/GenBank/DDBJ databases">
        <authorList>
            <consortium name="DOE Joint Genome Institute"/>
            <person name="Ahrendt S."/>
            <person name="Riley R."/>
            <person name="Andreopoulos W."/>
            <person name="Labutti K."/>
            <person name="Pangilinan J."/>
            <person name="Ruiz-Duenas F.J."/>
            <person name="Barrasa J.M."/>
            <person name="Sanchez-Garcia M."/>
            <person name="Camarero S."/>
            <person name="Miyauchi S."/>
            <person name="Serrano A."/>
            <person name="Linde D."/>
            <person name="Babiker R."/>
            <person name="Drula E."/>
            <person name="Ayuso-Fernandez I."/>
            <person name="Pacheco R."/>
            <person name="Padilla G."/>
            <person name="Ferreira P."/>
            <person name="Barriuso J."/>
            <person name="Kellner H."/>
            <person name="Castanera R."/>
            <person name="Alfaro M."/>
            <person name="Ramirez L."/>
            <person name="Pisabarro A.G."/>
            <person name="Kuo A."/>
            <person name="Tritt A."/>
            <person name="Lipzen A."/>
            <person name="He G."/>
            <person name="Yan M."/>
            <person name="Ng V."/>
            <person name="Cullen D."/>
            <person name="Martin F."/>
            <person name="Rosso M.-N."/>
            <person name="Henrissat B."/>
            <person name="Hibbett D."/>
            <person name="Martinez A.T."/>
            <person name="Grigoriev I.V."/>
        </authorList>
    </citation>
    <scope>NUCLEOTIDE SEQUENCE</scope>
    <source>
        <strain evidence="5">CIRM-BRFM 674</strain>
    </source>
</reference>
<name>A0A9P5YY92_9AGAR</name>
<proteinExistence type="predicted"/>
<accession>A0A9P5YY92</accession>
<evidence type="ECO:0000259" key="4">
    <source>
        <dbReference type="Pfam" id="PF24883"/>
    </source>
</evidence>
<dbReference type="Proteomes" id="UP000807469">
    <property type="component" value="Unassembled WGS sequence"/>
</dbReference>